<evidence type="ECO:0000256" key="17">
    <source>
        <dbReference type="RuleBase" id="RU362098"/>
    </source>
</evidence>
<feature type="binding site" evidence="15">
    <location>
        <begin position="9"/>
        <end position="16"/>
    </location>
    <ligand>
        <name>GTP</name>
        <dbReference type="ChEBI" id="CHEBI:37565"/>
        <label>1</label>
    </ligand>
</feature>
<comment type="subcellular location">
    <subcellularLocation>
        <location evidence="2">Cell inner membrane</location>
        <topology evidence="2">Multi-pass membrane protein</topology>
    </subcellularLocation>
    <subcellularLocation>
        <location evidence="17">Cell membrane</location>
        <topology evidence="17">Multi-pass membrane protein</topology>
    </subcellularLocation>
</comment>
<evidence type="ECO:0000256" key="11">
    <source>
        <dbReference type="ARBA" id="ARBA00023065"/>
    </source>
</evidence>
<feature type="transmembrane region" description="Helical" evidence="17">
    <location>
        <begin position="586"/>
        <end position="604"/>
    </location>
</feature>
<dbReference type="Proteomes" id="UP000886751">
    <property type="component" value="Unassembled WGS sequence"/>
</dbReference>
<evidence type="ECO:0000256" key="14">
    <source>
        <dbReference type="NCBIfam" id="TIGR00437"/>
    </source>
</evidence>
<dbReference type="GO" id="GO:0015093">
    <property type="term" value="F:ferrous iron transmembrane transporter activity"/>
    <property type="evidence" value="ECO:0007669"/>
    <property type="project" value="UniProtKB-UniRule"/>
</dbReference>
<dbReference type="GO" id="GO:0046872">
    <property type="term" value="F:metal ion binding"/>
    <property type="evidence" value="ECO:0007669"/>
    <property type="project" value="UniProtKB-KW"/>
</dbReference>
<dbReference type="AlphaFoldDB" id="A0A9D1Y016"/>
<dbReference type="Pfam" id="PF17910">
    <property type="entry name" value="FeoB_Cyto"/>
    <property type="match status" value="1"/>
</dbReference>
<feature type="binding site" evidence="16">
    <location>
        <position position="24"/>
    </location>
    <ligand>
        <name>Mg(2+)</name>
        <dbReference type="ChEBI" id="CHEBI:18420"/>
        <label>2</label>
    </ligand>
</feature>
<dbReference type="InterPro" id="IPR011640">
    <property type="entry name" value="Fe2_transport_prot_B_C"/>
</dbReference>
<feature type="transmembrane region" description="Helical" evidence="17">
    <location>
        <begin position="459"/>
        <end position="479"/>
    </location>
</feature>
<reference evidence="19" key="1">
    <citation type="journal article" date="2021" name="PeerJ">
        <title>Extensive microbial diversity within the chicken gut microbiome revealed by metagenomics and culture.</title>
        <authorList>
            <person name="Gilroy R."/>
            <person name="Ravi A."/>
            <person name="Getino M."/>
            <person name="Pursley I."/>
            <person name="Horton D.L."/>
            <person name="Alikhan N.F."/>
            <person name="Baker D."/>
            <person name="Gharbi K."/>
            <person name="Hall N."/>
            <person name="Watson M."/>
            <person name="Adriaenssens E.M."/>
            <person name="Foster-Nyarko E."/>
            <person name="Jarju S."/>
            <person name="Secka A."/>
            <person name="Antonio M."/>
            <person name="Oren A."/>
            <person name="Chaudhuri R.R."/>
            <person name="La Ragione R."/>
            <person name="Hildebrand F."/>
            <person name="Pallen M.J."/>
        </authorList>
    </citation>
    <scope>NUCLEOTIDE SEQUENCE</scope>
    <source>
        <strain evidence="19">ChiHecec2B26-7398</strain>
    </source>
</reference>
<keyword evidence="16" id="KW-0460">Magnesium</keyword>
<organism evidence="19 20">
    <name type="scientific">Candidatus Gemmiger excrementipullorum</name>
    <dbReference type="NCBI Taxonomy" id="2838610"/>
    <lineage>
        <taxon>Bacteria</taxon>
        <taxon>Bacillati</taxon>
        <taxon>Bacillota</taxon>
        <taxon>Clostridia</taxon>
        <taxon>Eubacteriales</taxon>
        <taxon>Gemmiger</taxon>
    </lineage>
</organism>
<keyword evidence="5 17" id="KW-0410">Iron transport</keyword>
<comment type="caution">
    <text evidence="19">The sequence shown here is derived from an EMBL/GenBank/DDBJ whole genome shotgun (WGS) entry which is preliminary data.</text>
</comment>
<keyword evidence="6" id="KW-0997">Cell inner membrane</keyword>
<dbReference type="Gene3D" id="3.40.50.300">
    <property type="entry name" value="P-loop containing nucleotide triphosphate hydrolases"/>
    <property type="match status" value="1"/>
</dbReference>
<reference evidence="19" key="2">
    <citation type="submission" date="2021-04" db="EMBL/GenBank/DDBJ databases">
        <authorList>
            <person name="Gilroy R."/>
        </authorList>
    </citation>
    <scope>NUCLEOTIDE SEQUENCE</scope>
    <source>
        <strain evidence="19">ChiHecec2B26-7398</strain>
    </source>
</reference>
<dbReference type="FunFam" id="3.40.50.300:FF:000426">
    <property type="entry name" value="Ferrous iron transport protein B"/>
    <property type="match status" value="1"/>
</dbReference>
<keyword evidence="3 17" id="KW-0813">Transport</keyword>
<keyword evidence="4" id="KW-1003">Cell membrane</keyword>
<evidence type="ECO:0000256" key="2">
    <source>
        <dbReference type="ARBA" id="ARBA00004429"/>
    </source>
</evidence>
<evidence type="ECO:0000256" key="13">
    <source>
        <dbReference type="ARBA" id="ARBA00023136"/>
    </source>
</evidence>
<dbReference type="SUPFAM" id="SSF52540">
    <property type="entry name" value="P-loop containing nucleoside triphosphate hydrolases"/>
    <property type="match status" value="1"/>
</dbReference>
<name>A0A9D1Y016_9FIRM</name>
<dbReference type="InterPro" id="IPR011642">
    <property type="entry name" value="Gate_dom"/>
</dbReference>
<evidence type="ECO:0000256" key="5">
    <source>
        <dbReference type="ARBA" id="ARBA00022496"/>
    </source>
</evidence>
<evidence type="ECO:0000313" key="20">
    <source>
        <dbReference type="Proteomes" id="UP000886751"/>
    </source>
</evidence>
<evidence type="ECO:0000256" key="4">
    <source>
        <dbReference type="ARBA" id="ARBA00022475"/>
    </source>
</evidence>
<accession>A0A9D1Y016</accession>
<proteinExistence type="inferred from homology"/>
<dbReference type="Pfam" id="PF02421">
    <property type="entry name" value="FeoB_N"/>
    <property type="match status" value="1"/>
</dbReference>
<comment type="similarity">
    <text evidence="17">Belongs to the TRAFAC class TrmE-Era-EngA-EngB-Septin-like GTPase superfamily. FeoB GTPase (TC 9.A.8) family.</text>
</comment>
<feature type="binding site" evidence="16">
    <location>
        <position position="23"/>
    </location>
    <ligand>
        <name>Mg(2+)</name>
        <dbReference type="ChEBI" id="CHEBI:18420"/>
        <label>2</label>
    </ligand>
</feature>
<dbReference type="EMBL" id="DXEI01000048">
    <property type="protein sequence ID" value="HIX94384.1"/>
    <property type="molecule type" value="Genomic_DNA"/>
</dbReference>
<feature type="transmembrane region" description="Helical" evidence="17">
    <location>
        <begin position="624"/>
        <end position="643"/>
    </location>
</feature>
<feature type="transmembrane region" description="Helical" evidence="17">
    <location>
        <begin position="394"/>
        <end position="417"/>
    </location>
</feature>
<feature type="binding site" evidence="15">
    <location>
        <begin position="54"/>
        <end position="57"/>
    </location>
    <ligand>
        <name>GTP</name>
        <dbReference type="ChEBI" id="CHEBI:37565"/>
        <label>1</label>
    </ligand>
</feature>
<evidence type="ECO:0000256" key="15">
    <source>
        <dbReference type="PIRSR" id="PIRSR603373-1"/>
    </source>
</evidence>
<dbReference type="InterPro" id="IPR041069">
    <property type="entry name" value="FeoB_Cyto"/>
</dbReference>
<dbReference type="Gene3D" id="1.10.287.1770">
    <property type="match status" value="1"/>
</dbReference>
<feature type="transmembrane region" description="Helical" evidence="17">
    <location>
        <begin position="687"/>
        <end position="706"/>
    </location>
</feature>
<feature type="transmembrane region" description="Helical" evidence="17">
    <location>
        <begin position="518"/>
        <end position="536"/>
    </location>
</feature>
<dbReference type="PANTHER" id="PTHR43185">
    <property type="entry name" value="FERROUS IRON TRANSPORT PROTEIN B"/>
    <property type="match status" value="1"/>
</dbReference>
<dbReference type="GO" id="GO:0005525">
    <property type="term" value="F:GTP binding"/>
    <property type="evidence" value="ECO:0007669"/>
    <property type="project" value="UniProtKB-KW"/>
</dbReference>
<dbReference type="PANTHER" id="PTHR43185:SF1">
    <property type="entry name" value="FE(2+) TRANSPORTER FEOB"/>
    <property type="match status" value="1"/>
</dbReference>
<dbReference type="NCBIfam" id="TIGR00437">
    <property type="entry name" value="feoB"/>
    <property type="match status" value="1"/>
</dbReference>
<keyword evidence="11" id="KW-0406">Ion transport</keyword>
<dbReference type="InterPro" id="IPR003373">
    <property type="entry name" value="Fe2_transport_prot-B"/>
</dbReference>
<keyword evidence="10 17" id="KW-0408">Iron</keyword>
<feature type="transmembrane region" description="Helical" evidence="17">
    <location>
        <begin position="556"/>
        <end position="574"/>
    </location>
</feature>
<feature type="binding site" evidence="15">
    <location>
        <begin position="34"/>
        <end position="38"/>
    </location>
    <ligand>
        <name>GTP</name>
        <dbReference type="ChEBI" id="CHEBI:37565"/>
        <label>1</label>
    </ligand>
</feature>
<dbReference type="InterPro" id="IPR050860">
    <property type="entry name" value="FeoB_GTPase"/>
</dbReference>
<dbReference type="Pfam" id="PF07664">
    <property type="entry name" value="FeoB_C"/>
    <property type="match status" value="1"/>
</dbReference>
<feature type="binding site" evidence="15">
    <location>
        <begin position="114"/>
        <end position="117"/>
    </location>
    <ligand>
        <name>GTP</name>
        <dbReference type="ChEBI" id="CHEBI:37565"/>
        <label>1</label>
    </ligand>
</feature>
<dbReference type="Pfam" id="PF07670">
    <property type="entry name" value="Gate"/>
    <property type="match status" value="2"/>
</dbReference>
<keyword evidence="12 15" id="KW-0342">GTP-binding</keyword>
<feature type="transmembrane region" description="Helical" evidence="17">
    <location>
        <begin position="283"/>
        <end position="308"/>
    </location>
</feature>
<keyword evidence="16" id="KW-0479">Metal-binding</keyword>
<evidence type="ECO:0000256" key="16">
    <source>
        <dbReference type="PIRSR" id="PIRSR603373-2"/>
    </source>
</evidence>
<dbReference type="CDD" id="cd01879">
    <property type="entry name" value="FeoB"/>
    <property type="match status" value="1"/>
</dbReference>
<dbReference type="InterPro" id="IPR027417">
    <property type="entry name" value="P-loop_NTPase"/>
</dbReference>
<dbReference type="GO" id="GO:0005886">
    <property type="term" value="C:plasma membrane"/>
    <property type="evidence" value="ECO:0007669"/>
    <property type="project" value="UniProtKB-SubCell"/>
</dbReference>
<keyword evidence="7 17" id="KW-0812">Transmembrane</keyword>
<evidence type="ECO:0000313" key="19">
    <source>
        <dbReference type="EMBL" id="HIX94384.1"/>
    </source>
</evidence>
<gene>
    <name evidence="19" type="primary">feoB</name>
    <name evidence="19" type="ORF">H9846_02895</name>
</gene>
<sequence>MAIKIALAGNPNSGKTTLFNDLTGSNQFVGNWPGVTVEKKEGKLKGHDDVVIQDLPGIYSLSPYTLEEVVARGYLVGEKPDAILNIIDGTNIERNLYLTTQLIELGIPVVMAVNMIDLVRKNGDAIDLKRLSKELGCEAVAISALKGEGSRQAAELAVAAAQHRRTGELPHVFTGSVEHAIAHIEESIQGKVDARFLRWYAVKLFERDDKVQQELGLDDTTLAHIDAHIADCEKEMDDDAESIITNQRYAYINTVVGRAVQKKARTEHMTASDKIDRIVTNRILALPIFAVVMALIYTIAMGSTGFSFGTMATDWTNDVLFGEVVPPAVSGFLESIGCAPWLSGLIVDGIVAGVGAVLGFVPQMLVLFLLLSILEDVGYMARVAFIMDRIFRRFGLSGKSFIPMLVGTGCGVPGVMASRTIENERDRRMTIMTTCFIPCSAKMPIIGLFAGALFGGSGLVATSAYFIGMAAIIVSGIMLKKTKLFAGDPAPFVMELPAYHIPAWGNVLRATWERGWSFIKRAGSVILASTIVLWFLQGFGFTDGAFGMVEDNNTSLLASIGGAVSFVFAPLGFGDWRSTVATVTGLIAKENVVATFAVLFGFAGEVSENGDEIWGTIAANFTALTAYSFMIFNLLCAPCFAAMGAIKREMNNPRWTAIAIGYMCLLAYCTSLVVYQLGGLVTGEVAFNFFTVVAAALVVLALWLLLRPNKYEGVNETSYRAKAAASSKA</sequence>
<feature type="domain" description="FeoB-type G" evidence="18">
    <location>
        <begin position="2"/>
        <end position="163"/>
    </location>
</feature>
<evidence type="ECO:0000256" key="7">
    <source>
        <dbReference type="ARBA" id="ARBA00022692"/>
    </source>
</evidence>
<dbReference type="PROSITE" id="PS51711">
    <property type="entry name" value="G_FEOB"/>
    <property type="match status" value="1"/>
</dbReference>
<feature type="binding site" evidence="16">
    <location>
        <position position="20"/>
    </location>
    <ligand>
        <name>Mg(2+)</name>
        <dbReference type="ChEBI" id="CHEBI:18420"/>
        <label>2</label>
    </ligand>
</feature>
<feature type="transmembrane region" description="Helical" evidence="17">
    <location>
        <begin position="354"/>
        <end position="374"/>
    </location>
</feature>
<evidence type="ECO:0000256" key="8">
    <source>
        <dbReference type="ARBA" id="ARBA00022741"/>
    </source>
</evidence>
<evidence type="ECO:0000256" key="3">
    <source>
        <dbReference type="ARBA" id="ARBA00022448"/>
    </source>
</evidence>
<keyword evidence="8 15" id="KW-0547">Nucleotide-binding</keyword>
<evidence type="ECO:0000259" key="18">
    <source>
        <dbReference type="PROSITE" id="PS51711"/>
    </source>
</evidence>
<keyword evidence="9 17" id="KW-1133">Transmembrane helix</keyword>
<feature type="transmembrane region" description="Helical" evidence="17">
    <location>
        <begin position="655"/>
        <end position="675"/>
    </location>
</feature>
<evidence type="ECO:0000256" key="10">
    <source>
        <dbReference type="ARBA" id="ARBA00023004"/>
    </source>
</evidence>
<evidence type="ECO:0000256" key="12">
    <source>
        <dbReference type="ARBA" id="ARBA00023134"/>
    </source>
</evidence>
<keyword evidence="13 17" id="KW-0472">Membrane</keyword>
<dbReference type="InterPro" id="IPR030389">
    <property type="entry name" value="G_FEOB_dom"/>
</dbReference>
<evidence type="ECO:0000256" key="9">
    <source>
        <dbReference type="ARBA" id="ARBA00022989"/>
    </source>
</evidence>
<protein>
    <recommendedName>
        <fullName evidence="14 17">Ferrous iron transport protein B</fullName>
    </recommendedName>
</protein>
<comment type="function">
    <text evidence="1 17">Probable transporter of a GTP-driven Fe(2+) uptake system.</text>
</comment>
<evidence type="ECO:0000256" key="6">
    <source>
        <dbReference type="ARBA" id="ARBA00022519"/>
    </source>
</evidence>
<evidence type="ECO:0000256" key="1">
    <source>
        <dbReference type="ARBA" id="ARBA00003926"/>
    </source>
</evidence>